<dbReference type="EMBL" id="JASGBQ010000015">
    <property type="protein sequence ID" value="MDI9242626.1"/>
    <property type="molecule type" value="Genomic_DNA"/>
</dbReference>
<evidence type="ECO:0000313" key="1">
    <source>
        <dbReference type="EMBL" id="MDI9242626.1"/>
    </source>
</evidence>
<comment type="caution">
    <text evidence="1">The sequence shown here is derived from an EMBL/GenBank/DDBJ whole genome shotgun (WGS) entry which is preliminary data.</text>
</comment>
<protein>
    <submittedName>
        <fullName evidence="1">Uncharacterized protein</fullName>
    </submittedName>
</protein>
<dbReference type="RefSeq" id="WP_283231071.1">
    <property type="nucleotide sequence ID" value="NZ_JASGBQ010000015.1"/>
</dbReference>
<proteinExistence type="predicted"/>
<organism evidence="1 2">
    <name type="scientific">Fusibacillus kribbianus</name>
    <dbReference type="NCBI Taxonomy" id="3044208"/>
    <lineage>
        <taxon>Bacteria</taxon>
        <taxon>Bacillati</taxon>
        <taxon>Bacillota</taxon>
        <taxon>Clostridia</taxon>
        <taxon>Lachnospirales</taxon>
        <taxon>Lachnospiraceae</taxon>
        <taxon>Fusibacillus</taxon>
    </lineage>
</organism>
<dbReference type="AlphaFoldDB" id="A0AAP4B9Q9"/>
<evidence type="ECO:0000313" key="2">
    <source>
        <dbReference type="Proteomes" id="UP001300383"/>
    </source>
</evidence>
<sequence length="49" mass="5201">MNESGLRPPSCHTDFKSLTNIPTAAPTINTAVIKSRSGFAITVDTKVVI</sequence>
<dbReference type="Proteomes" id="UP001300383">
    <property type="component" value="Unassembled WGS sequence"/>
</dbReference>
<gene>
    <name evidence="1" type="ORF">QJ036_09105</name>
</gene>
<accession>A0AAP4B9Q9</accession>
<name>A0AAP4B9Q9_9FIRM</name>
<keyword evidence="2" id="KW-1185">Reference proteome</keyword>
<reference evidence="1 2" key="1">
    <citation type="submission" date="2023-05" db="EMBL/GenBank/DDBJ databases">
        <title>[ruminococcus] sp. nov., isolated from a pig farm feces dump.</title>
        <authorList>
            <person name="Chang Y.-H."/>
        </authorList>
    </citation>
    <scope>NUCLEOTIDE SEQUENCE [LARGE SCALE GENOMIC DNA]</scope>
    <source>
        <strain evidence="1 2">YH-rum2234</strain>
    </source>
</reference>